<dbReference type="InterPro" id="IPR052416">
    <property type="entry name" value="GTF3C_component"/>
</dbReference>
<evidence type="ECO:0000256" key="3">
    <source>
        <dbReference type="ARBA" id="ARBA00023242"/>
    </source>
</evidence>
<dbReference type="SUPFAM" id="SSF50978">
    <property type="entry name" value="WD40 repeat-like"/>
    <property type="match status" value="1"/>
</dbReference>
<dbReference type="InterPro" id="IPR015943">
    <property type="entry name" value="WD40/YVTN_repeat-like_dom_sf"/>
</dbReference>
<organism evidence="5 6">
    <name type="scientific">Rhodofomes roseus</name>
    <dbReference type="NCBI Taxonomy" id="34475"/>
    <lineage>
        <taxon>Eukaryota</taxon>
        <taxon>Fungi</taxon>
        <taxon>Dikarya</taxon>
        <taxon>Basidiomycota</taxon>
        <taxon>Agaricomycotina</taxon>
        <taxon>Agaricomycetes</taxon>
        <taxon>Polyporales</taxon>
        <taxon>Rhodofomes</taxon>
    </lineage>
</organism>
<keyword evidence="6" id="KW-1185">Reference proteome</keyword>
<proteinExistence type="predicted"/>
<keyword evidence="2" id="KW-0804">Transcription</keyword>
<protein>
    <submittedName>
        <fullName evidence="5">Uncharacterized protein</fullName>
    </submittedName>
</protein>
<evidence type="ECO:0000313" key="6">
    <source>
        <dbReference type="Proteomes" id="UP000814176"/>
    </source>
</evidence>
<evidence type="ECO:0000256" key="2">
    <source>
        <dbReference type="ARBA" id="ARBA00023163"/>
    </source>
</evidence>
<feature type="region of interest" description="Disordered" evidence="4">
    <location>
        <begin position="1"/>
        <end position="115"/>
    </location>
</feature>
<reference evidence="5 6" key="1">
    <citation type="journal article" date="2021" name="Environ. Microbiol.">
        <title>Gene family expansions and transcriptome signatures uncover fungal adaptations to wood decay.</title>
        <authorList>
            <person name="Hage H."/>
            <person name="Miyauchi S."/>
            <person name="Viragh M."/>
            <person name="Drula E."/>
            <person name="Min B."/>
            <person name="Chaduli D."/>
            <person name="Navarro D."/>
            <person name="Favel A."/>
            <person name="Norest M."/>
            <person name="Lesage-Meessen L."/>
            <person name="Balint B."/>
            <person name="Merenyi Z."/>
            <person name="de Eugenio L."/>
            <person name="Morin E."/>
            <person name="Martinez A.T."/>
            <person name="Baldrian P."/>
            <person name="Stursova M."/>
            <person name="Martinez M.J."/>
            <person name="Novotny C."/>
            <person name="Magnuson J.K."/>
            <person name="Spatafora J.W."/>
            <person name="Maurice S."/>
            <person name="Pangilinan J."/>
            <person name="Andreopoulos W."/>
            <person name="LaButti K."/>
            <person name="Hundley H."/>
            <person name="Na H."/>
            <person name="Kuo A."/>
            <person name="Barry K."/>
            <person name="Lipzen A."/>
            <person name="Henrissat B."/>
            <person name="Riley R."/>
            <person name="Ahrendt S."/>
            <person name="Nagy L.G."/>
            <person name="Grigoriev I.V."/>
            <person name="Martin F."/>
            <person name="Rosso M.N."/>
        </authorList>
    </citation>
    <scope>NUCLEOTIDE SEQUENCE [LARGE SCALE GENOMIC DNA]</scope>
    <source>
        <strain evidence="5 6">CIRM-BRFM 1785</strain>
    </source>
</reference>
<dbReference type="PANTHER" id="PTHR15052:SF2">
    <property type="entry name" value="GENERAL TRANSCRIPTION FACTOR 3C POLYPEPTIDE 2"/>
    <property type="match status" value="1"/>
</dbReference>
<dbReference type="GeneID" id="72001655"/>
<dbReference type="PANTHER" id="PTHR15052">
    <property type="entry name" value="RNA POLYMERASE III TRANSCRIPTION INITIATION FACTOR COMPLEX SUBUNIT"/>
    <property type="match status" value="1"/>
</dbReference>
<keyword evidence="3" id="KW-0539">Nucleus</keyword>
<evidence type="ECO:0000256" key="4">
    <source>
        <dbReference type="SAM" id="MobiDB-lite"/>
    </source>
</evidence>
<evidence type="ECO:0000256" key="1">
    <source>
        <dbReference type="ARBA" id="ARBA00004123"/>
    </source>
</evidence>
<dbReference type="Proteomes" id="UP000814176">
    <property type="component" value="Unassembled WGS sequence"/>
</dbReference>
<comment type="caution">
    <text evidence="5">The sequence shown here is derived from an EMBL/GenBank/DDBJ whole genome shotgun (WGS) entry which is preliminary data.</text>
</comment>
<dbReference type="Gene3D" id="2.130.10.10">
    <property type="entry name" value="YVTN repeat-like/Quinoprotein amine dehydrogenase"/>
    <property type="match status" value="1"/>
</dbReference>
<dbReference type="EMBL" id="JADCUA010000020">
    <property type="protein sequence ID" value="KAH9833074.1"/>
    <property type="molecule type" value="Genomic_DNA"/>
</dbReference>
<gene>
    <name evidence="5" type="ORF">C8Q71DRAFT_713586</name>
</gene>
<feature type="compositionally biased region" description="Acidic residues" evidence="4">
    <location>
        <begin position="37"/>
        <end position="77"/>
    </location>
</feature>
<comment type="subcellular location">
    <subcellularLocation>
        <location evidence="1">Nucleus</location>
    </subcellularLocation>
</comment>
<accession>A0ABQ8K7P1</accession>
<name>A0ABQ8K7P1_9APHY</name>
<dbReference type="RefSeq" id="XP_047775840.1">
    <property type="nucleotide sequence ID" value="XM_047920923.1"/>
</dbReference>
<dbReference type="InterPro" id="IPR036322">
    <property type="entry name" value="WD40_repeat_dom_sf"/>
</dbReference>
<evidence type="ECO:0000313" key="5">
    <source>
        <dbReference type="EMBL" id="KAH9833074.1"/>
    </source>
</evidence>
<sequence length="766" mass="83949">MARQLRSRASRPNYAALFQYDDAEDDGAGPSTRPVVEEEGDSGSDFAPDEVPDQAAVEEDDLVDEDAEAEEDDDVPAEEPSREPSMVLASDAGKPSTARGTPKPKAMPGLSSKPRTYALPSVHHRHRALPLFDRPGPVERLMQRPAPFGPPRIAPTSSWSVNPTILERISKAWGFNVGPGPLWDLLEDRAWFKESLASGGEETADERFRRPRVHEGVRVHGFEVIGMQQAYAYLPNDASAPEQGASKPPPPVPCSFGPYGKQTRVEMNMFETRKIADFIPGSKSHVFNPGAPVWALDWCPIHPDDRTRLGYKQYLAVALFPSNTHSPVIGVRAQRPMHACIQIWSLSRSADAMDVDEITDVDNGDDPGEMRCEMVVCIESGPAFELKWCPLPSNDPAEEIAVPTRPRKLGVLAGTFEDGSLSLYTIPDPASLYPDGNQPSQPICVRLSEPLLRFELEETMCWGMDWANSEVIAVGCTNGSIAVYNIADALKRPDERTPTHYFVVHQSAIRSLAWVRAPGVSASGGRCADNPTVIVSGGYDGLECVTDIRDPVGNAMNRTRDVVNSMTYSTWCGGPVTIDHENIIKAYSLSPNMLGRGQTILEPDGPAWSLAASDYHPQLAVGVADGSLLTSNTLRATRRGGANPFLVHRIYQLDYNRKDKEWRMLERFLPKEMPVRPNNVTARAPKDAPDGTGAWPAQVGVQRAVWNSGNGLCATPFLASSTGSGLCRVDWLLGRWNKDRIPYYSVDGIRGEVAVDGKEEDDDDDD</sequence>